<dbReference type="HOGENOM" id="CLU_093084_0_0_9"/>
<name>N2BBG4_9FIRM</name>
<keyword evidence="2" id="KW-0812">Transmembrane</keyword>
<gene>
    <name evidence="3" type="ORF">C823_00190</name>
</gene>
<dbReference type="OrthoDB" id="9814591at2"/>
<evidence type="ECO:0008006" key="5">
    <source>
        <dbReference type="Google" id="ProtNLM"/>
    </source>
</evidence>
<evidence type="ECO:0000256" key="1">
    <source>
        <dbReference type="SAM" id="MobiDB-lite"/>
    </source>
</evidence>
<dbReference type="PATRIC" id="fig|1235802.3.peg.204"/>
<dbReference type="AlphaFoldDB" id="N2BBG4"/>
<feature type="region of interest" description="Disordered" evidence="1">
    <location>
        <begin position="50"/>
        <end position="181"/>
    </location>
</feature>
<feature type="compositionally biased region" description="Basic and acidic residues" evidence="1">
    <location>
        <begin position="132"/>
        <end position="168"/>
    </location>
</feature>
<accession>N2BBG4</accession>
<keyword evidence="2" id="KW-1133">Transmembrane helix</keyword>
<keyword evidence="4" id="KW-1185">Reference proteome</keyword>
<evidence type="ECO:0000256" key="2">
    <source>
        <dbReference type="SAM" id="Phobius"/>
    </source>
</evidence>
<dbReference type="Gene3D" id="3.30.1490.480">
    <property type="entry name" value="Endolytic murein transglycosylase"/>
    <property type="match status" value="1"/>
</dbReference>
<protein>
    <recommendedName>
        <fullName evidence="5">YceG-like family protein</fullName>
    </recommendedName>
</protein>
<organism evidence="3 4">
    <name type="scientific">Eubacterium plexicaudatum ASF492</name>
    <dbReference type="NCBI Taxonomy" id="1235802"/>
    <lineage>
        <taxon>Bacteria</taxon>
        <taxon>Bacillati</taxon>
        <taxon>Bacillota</taxon>
        <taxon>Clostridia</taxon>
        <taxon>Eubacteriales</taxon>
        <taxon>Eubacteriaceae</taxon>
        <taxon>Eubacterium</taxon>
    </lineage>
</organism>
<dbReference type="Proteomes" id="UP000012589">
    <property type="component" value="Unassembled WGS sequence"/>
</dbReference>
<dbReference type="STRING" id="1235802.C823_00190"/>
<dbReference type="EMBL" id="AQFT01000005">
    <property type="protein sequence ID" value="EMZ39027.1"/>
    <property type="molecule type" value="Genomic_DNA"/>
</dbReference>
<feature type="compositionally biased region" description="Low complexity" evidence="1">
    <location>
        <begin position="93"/>
        <end position="110"/>
    </location>
</feature>
<dbReference type="eggNOG" id="COG1559">
    <property type="taxonomic scope" value="Bacteria"/>
</dbReference>
<comment type="caution">
    <text evidence="3">The sequence shown here is derived from an EMBL/GenBank/DDBJ whole genome shotgun (WGS) entry which is preliminary data.</text>
</comment>
<keyword evidence="2" id="KW-0472">Membrane</keyword>
<reference evidence="3 4" key="1">
    <citation type="journal article" date="2014" name="Genome Announc.">
        <title>Draft genome sequences of the altered schaedler flora, a defined bacterial community from gnotobiotic mice.</title>
        <authorList>
            <person name="Wannemuehler M.J."/>
            <person name="Overstreet A.M."/>
            <person name="Ward D.V."/>
            <person name="Phillips G.J."/>
        </authorList>
    </citation>
    <scope>NUCLEOTIDE SEQUENCE [LARGE SCALE GENOMIC DNA]</scope>
    <source>
        <strain evidence="3 4">ASF492</strain>
    </source>
</reference>
<sequence length="245" mass="27005">MRFKYYLRGAGIGVMVATLVLSIAFLFHDNISDEEVIRRAMKLGMVMQDNTPGTLADTPLGGVSSVDPETGTDEDTLSESNQNQDSENEDSQNQDSENQNEGNQNSGNQDSENEDSKNQNADDPDRSTAAGDKPESDERTDPPAEEDHTGQKSDEEDKNKDKDKDSKPPKKNPQADSDEVEIVIESGDVSRMVSAKVFEAGLVEDADEFNSFLGSNDYDNQLQPGTYKIKKGSDFRQIAEILTRQ</sequence>
<proteinExistence type="predicted"/>
<evidence type="ECO:0000313" key="3">
    <source>
        <dbReference type="EMBL" id="EMZ39027.1"/>
    </source>
</evidence>
<feature type="transmembrane region" description="Helical" evidence="2">
    <location>
        <begin position="7"/>
        <end position="27"/>
    </location>
</feature>
<evidence type="ECO:0000313" key="4">
    <source>
        <dbReference type="Proteomes" id="UP000012589"/>
    </source>
</evidence>